<accession>A0A225UKQ7</accession>
<reference evidence="2" key="1">
    <citation type="submission" date="2017-03" db="EMBL/GenBank/DDBJ databases">
        <title>Phytopthora megakarya and P. palmivora, two closely related causual agents of cacao black pod achieved similar genome size and gene model numbers by different mechanisms.</title>
        <authorList>
            <person name="Ali S."/>
            <person name="Shao J."/>
            <person name="Larry D.J."/>
            <person name="Kronmiller B."/>
            <person name="Shen D."/>
            <person name="Strem M.D."/>
            <person name="Melnick R.L."/>
            <person name="Guiltinan M.J."/>
            <person name="Tyler B.M."/>
            <person name="Meinhardt L.W."/>
            <person name="Bailey B.A."/>
        </authorList>
    </citation>
    <scope>NUCLEOTIDE SEQUENCE [LARGE SCALE GENOMIC DNA]</scope>
    <source>
        <strain evidence="2">zdho120</strain>
    </source>
</reference>
<comment type="caution">
    <text evidence="1">The sequence shown here is derived from an EMBL/GenBank/DDBJ whole genome shotgun (WGS) entry which is preliminary data.</text>
</comment>
<organism evidence="1 2">
    <name type="scientific">Phytophthora megakarya</name>
    <dbReference type="NCBI Taxonomy" id="4795"/>
    <lineage>
        <taxon>Eukaryota</taxon>
        <taxon>Sar</taxon>
        <taxon>Stramenopiles</taxon>
        <taxon>Oomycota</taxon>
        <taxon>Peronosporomycetes</taxon>
        <taxon>Peronosporales</taxon>
        <taxon>Peronosporaceae</taxon>
        <taxon>Phytophthora</taxon>
    </lineage>
</organism>
<sequence length="122" mass="14038">TRTCCMFDPMDGAMMRAKKALCEVIVPLMHMPGEVSYKNLGWCRQGGGSFCGVLYLAALELLLAGQQWEDEIYELIPYLWLRYLSKCIGLLDQSSKERGVRLFSGYLYPEFMRRSPTVDYFV</sequence>
<dbReference type="EMBL" id="NBNE01016638">
    <property type="protein sequence ID" value="OWY93136.1"/>
    <property type="molecule type" value="Genomic_DNA"/>
</dbReference>
<proteinExistence type="predicted"/>
<keyword evidence="2" id="KW-1185">Reference proteome</keyword>
<protein>
    <submittedName>
        <fullName evidence="1">Uncharacterized protein</fullName>
    </submittedName>
</protein>
<feature type="non-terminal residue" evidence="1">
    <location>
        <position position="1"/>
    </location>
</feature>
<evidence type="ECO:0000313" key="2">
    <source>
        <dbReference type="Proteomes" id="UP000198211"/>
    </source>
</evidence>
<dbReference type="STRING" id="4795.A0A225UKQ7"/>
<dbReference type="AlphaFoldDB" id="A0A225UKQ7"/>
<name>A0A225UKQ7_9STRA</name>
<evidence type="ECO:0000313" key="1">
    <source>
        <dbReference type="EMBL" id="OWY93136.1"/>
    </source>
</evidence>
<gene>
    <name evidence="1" type="ORF">PHMEG_00037577</name>
</gene>
<dbReference type="Proteomes" id="UP000198211">
    <property type="component" value="Unassembled WGS sequence"/>
</dbReference>